<dbReference type="Pfam" id="PF01028">
    <property type="entry name" value="Topoisom_I"/>
    <property type="match status" value="1"/>
</dbReference>
<dbReference type="AlphaFoldDB" id="A3VL55"/>
<comment type="catalytic activity">
    <reaction evidence="1">
        <text>ATP-independent breakage of single-stranded DNA, followed by passage and rejoining.</text>
        <dbReference type="EC" id="5.6.2.1"/>
    </reaction>
</comment>
<dbReference type="InterPro" id="IPR011010">
    <property type="entry name" value="DNA_brk_join_enz"/>
</dbReference>
<evidence type="ECO:0000256" key="4">
    <source>
        <dbReference type="ARBA" id="ARBA00023029"/>
    </source>
</evidence>
<organism evidence="9 10">
    <name type="scientific">Maritimibacter alkaliphilus HTCC2654</name>
    <dbReference type="NCBI Taxonomy" id="314271"/>
    <lineage>
        <taxon>Bacteria</taxon>
        <taxon>Pseudomonadati</taxon>
        <taxon>Pseudomonadota</taxon>
        <taxon>Alphaproteobacteria</taxon>
        <taxon>Rhodobacterales</taxon>
        <taxon>Roseobacteraceae</taxon>
        <taxon>Maritimibacter</taxon>
    </lineage>
</organism>
<dbReference type="RefSeq" id="WP_008334133.1">
    <property type="nucleotide sequence ID" value="NZ_CH902578.1"/>
</dbReference>
<sequence>MVPAGLIYYPDNRPGITRMRHGRGFTYKGADGTTIARGPERARLEAMAIPPAYERVWMTPKDNGHLLATGYDARARKQYRYHPDWSEARSQTKYSELAGFGRLLPTIRRRVARDLNEEPGEREFALAATLALIDKLALRVGNPTYAEENGSYGAVTLTRRHLRLKDGEMQIAFTAKGGKRARRRVTDKRLMKALAQARDLPGAELITWVDDDGTPHGVTSQGLNAYLAEAAGRDGVTAKVFRTWTGTLAAFRTVLDGEGHTIKALCDAAADRLQNTPAIARKSYIHPAVIGLAGVERPKLPKPDRLPGLAAGEGALLAFLDRQ</sequence>
<keyword evidence="5" id="KW-0238">DNA-binding</keyword>
<dbReference type="Gene3D" id="3.90.15.10">
    <property type="entry name" value="Topoisomerase I, Chain A, domain 3"/>
    <property type="match status" value="1"/>
</dbReference>
<keyword evidence="10" id="KW-1185">Reference proteome</keyword>
<evidence type="ECO:0000313" key="9">
    <source>
        <dbReference type="EMBL" id="EAQ10974.1"/>
    </source>
</evidence>
<dbReference type="InterPro" id="IPR035447">
    <property type="entry name" value="DNA_topo_I_N_sf"/>
</dbReference>
<dbReference type="Gene3D" id="3.30.66.10">
    <property type="entry name" value="DNA topoisomerase I domain"/>
    <property type="match status" value="1"/>
</dbReference>
<dbReference type="SUPFAM" id="SSF55869">
    <property type="entry name" value="DNA topoisomerase I domain"/>
    <property type="match status" value="1"/>
</dbReference>
<reference evidence="9 10" key="1">
    <citation type="journal article" date="2010" name="J. Bacteriol.">
        <title>Genome sequences of Pelagibaca bermudensis HTCC2601T and Maritimibacter alkaliphilus HTCC2654T, the type strains of two marine Roseobacter genera.</title>
        <authorList>
            <person name="Thrash J.C."/>
            <person name="Cho J.C."/>
            <person name="Ferriera S."/>
            <person name="Johnson J."/>
            <person name="Vergin K.L."/>
            <person name="Giovannoni S.J."/>
        </authorList>
    </citation>
    <scope>NUCLEOTIDE SEQUENCE [LARGE SCALE GENOMIC DNA]</scope>
    <source>
        <strain evidence="9 10">HTCC2654</strain>
    </source>
</reference>
<dbReference type="EC" id="5.6.2.1" evidence="3"/>
<proteinExistence type="inferred from homology"/>
<evidence type="ECO:0000256" key="2">
    <source>
        <dbReference type="ARBA" id="ARBA00006645"/>
    </source>
</evidence>
<name>A3VL55_9RHOB</name>
<dbReference type="OrthoDB" id="9778962at2"/>
<comment type="similarity">
    <text evidence="2">Belongs to the type IB topoisomerase family.</text>
</comment>
<dbReference type="GO" id="GO:0006265">
    <property type="term" value="P:DNA topological change"/>
    <property type="evidence" value="ECO:0007669"/>
    <property type="project" value="InterPro"/>
</dbReference>
<feature type="domain" description="DNA topoisomerase I catalytic core eukaryotic-type" evidence="7">
    <location>
        <begin position="87"/>
        <end position="252"/>
    </location>
</feature>
<evidence type="ECO:0000256" key="5">
    <source>
        <dbReference type="ARBA" id="ARBA00023125"/>
    </source>
</evidence>
<dbReference type="eggNOG" id="COG3569">
    <property type="taxonomic scope" value="Bacteria"/>
</dbReference>
<dbReference type="EMBL" id="AAMT01000021">
    <property type="protein sequence ID" value="EAQ10974.1"/>
    <property type="molecule type" value="Genomic_DNA"/>
</dbReference>
<dbReference type="GO" id="GO:0003917">
    <property type="term" value="F:DNA topoisomerase type I (single strand cut, ATP-independent) activity"/>
    <property type="evidence" value="ECO:0007669"/>
    <property type="project" value="UniProtKB-EC"/>
</dbReference>
<dbReference type="HOGENOM" id="CLU_046978_1_1_5"/>
<dbReference type="Gene3D" id="1.10.132.120">
    <property type="match status" value="1"/>
</dbReference>
<feature type="domain" description="DNA topoisomerase IB N-terminal" evidence="8">
    <location>
        <begin position="24"/>
        <end position="72"/>
    </location>
</feature>
<dbReference type="SUPFAM" id="SSF56349">
    <property type="entry name" value="DNA breaking-rejoining enzymes"/>
    <property type="match status" value="1"/>
</dbReference>
<dbReference type="InterPro" id="IPR049331">
    <property type="entry name" value="Top1B_N_bact"/>
</dbReference>
<evidence type="ECO:0000256" key="3">
    <source>
        <dbReference type="ARBA" id="ARBA00012891"/>
    </source>
</evidence>
<accession>A3VL55</accession>
<dbReference type="GO" id="GO:0003677">
    <property type="term" value="F:DNA binding"/>
    <property type="evidence" value="ECO:0007669"/>
    <property type="project" value="UniProtKB-KW"/>
</dbReference>
<dbReference type="PRINTS" id="PR00416">
    <property type="entry name" value="EUTPISMRASEI"/>
</dbReference>
<keyword evidence="6 9" id="KW-0413">Isomerase</keyword>
<dbReference type="InterPro" id="IPR001631">
    <property type="entry name" value="TopoI"/>
</dbReference>
<dbReference type="Proteomes" id="UP000002931">
    <property type="component" value="Unassembled WGS sequence"/>
</dbReference>
<gene>
    <name evidence="9" type="ORF">RB2654_17931</name>
</gene>
<evidence type="ECO:0000313" key="10">
    <source>
        <dbReference type="Proteomes" id="UP000002931"/>
    </source>
</evidence>
<protein>
    <recommendedName>
        <fullName evidence="3">DNA topoisomerase</fullName>
        <ecNumber evidence="3">5.6.2.1</ecNumber>
    </recommendedName>
</protein>
<evidence type="ECO:0000259" key="8">
    <source>
        <dbReference type="Pfam" id="PF21338"/>
    </source>
</evidence>
<dbReference type="Pfam" id="PF21338">
    <property type="entry name" value="Top1B_N_bact"/>
    <property type="match status" value="1"/>
</dbReference>
<evidence type="ECO:0000256" key="6">
    <source>
        <dbReference type="ARBA" id="ARBA00023235"/>
    </source>
</evidence>
<dbReference type="PROSITE" id="PS52038">
    <property type="entry name" value="TOPO_IB_2"/>
    <property type="match status" value="1"/>
</dbReference>
<dbReference type="InterPro" id="IPR014711">
    <property type="entry name" value="TopoI_cat_a-hlx-sub_euk"/>
</dbReference>
<evidence type="ECO:0000259" key="7">
    <source>
        <dbReference type="Pfam" id="PF01028"/>
    </source>
</evidence>
<dbReference type="InterPro" id="IPR013500">
    <property type="entry name" value="TopoI_cat_euk"/>
</dbReference>
<evidence type="ECO:0000256" key="1">
    <source>
        <dbReference type="ARBA" id="ARBA00000213"/>
    </source>
</evidence>
<dbReference type="STRING" id="314271.RB2654_17931"/>
<keyword evidence="4" id="KW-0799">Topoisomerase</keyword>
<comment type="caution">
    <text evidence="9">The sequence shown here is derived from an EMBL/GenBank/DDBJ whole genome shotgun (WGS) entry which is preliminary data.</text>
</comment>